<reference evidence="2 3" key="1">
    <citation type="submission" date="2014-04" db="EMBL/GenBank/DDBJ databases">
        <authorList>
            <consortium name="DOE Joint Genome Institute"/>
            <person name="Kuo A."/>
            <person name="Martino E."/>
            <person name="Perotto S."/>
            <person name="Kohler A."/>
            <person name="Nagy L.G."/>
            <person name="Floudas D."/>
            <person name="Copeland A."/>
            <person name="Barry K.W."/>
            <person name="Cichocki N."/>
            <person name="Veneault-Fourrey C."/>
            <person name="LaButti K."/>
            <person name="Lindquist E.A."/>
            <person name="Lipzen A."/>
            <person name="Lundell T."/>
            <person name="Morin E."/>
            <person name="Murat C."/>
            <person name="Sun H."/>
            <person name="Tunlid A."/>
            <person name="Henrissat B."/>
            <person name="Grigoriev I.V."/>
            <person name="Hibbett D.S."/>
            <person name="Martin F."/>
            <person name="Nordberg H.P."/>
            <person name="Cantor M.N."/>
            <person name="Hua S.X."/>
        </authorList>
    </citation>
    <scope>NUCLEOTIDE SEQUENCE [LARGE SCALE GENOMIC DNA]</scope>
    <source>
        <strain evidence="2 3">Zn</strain>
    </source>
</reference>
<dbReference type="OrthoDB" id="5840532at2759"/>
<name>A0A0C3GUS0_OIDMZ</name>
<organism evidence="2 3">
    <name type="scientific">Oidiodendron maius (strain Zn)</name>
    <dbReference type="NCBI Taxonomy" id="913774"/>
    <lineage>
        <taxon>Eukaryota</taxon>
        <taxon>Fungi</taxon>
        <taxon>Dikarya</taxon>
        <taxon>Ascomycota</taxon>
        <taxon>Pezizomycotina</taxon>
        <taxon>Leotiomycetes</taxon>
        <taxon>Leotiomycetes incertae sedis</taxon>
        <taxon>Myxotrichaceae</taxon>
        <taxon>Oidiodendron</taxon>
    </lineage>
</organism>
<dbReference type="CDD" id="cd02231">
    <property type="entry name" value="cupin_BLL6423-like"/>
    <property type="match status" value="1"/>
</dbReference>
<gene>
    <name evidence="2" type="ORF">OIDMADRAFT_19784</name>
</gene>
<dbReference type="EMBL" id="KN832878">
    <property type="protein sequence ID" value="KIM99805.1"/>
    <property type="molecule type" value="Genomic_DNA"/>
</dbReference>
<evidence type="ECO:0000313" key="2">
    <source>
        <dbReference type="EMBL" id="KIM99805.1"/>
    </source>
</evidence>
<dbReference type="SUPFAM" id="SSF51182">
    <property type="entry name" value="RmlC-like cupins"/>
    <property type="match status" value="1"/>
</dbReference>
<evidence type="ECO:0000313" key="3">
    <source>
        <dbReference type="Proteomes" id="UP000054321"/>
    </source>
</evidence>
<accession>A0A0C3GUS0</accession>
<dbReference type="Proteomes" id="UP000054321">
    <property type="component" value="Unassembled WGS sequence"/>
</dbReference>
<dbReference type="InterPro" id="IPR013096">
    <property type="entry name" value="Cupin_2"/>
</dbReference>
<dbReference type="AlphaFoldDB" id="A0A0C3GUS0"/>
<feature type="domain" description="Cupin type-2" evidence="1">
    <location>
        <begin position="81"/>
        <end position="138"/>
    </location>
</feature>
<dbReference type="InParanoid" id="A0A0C3GUS0"/>
<dbReference type="HOGENOM" id="CLU_096188_1_0_1"/>
<dbReference type="PANTHER" id="PTHR36156">
    <property type="entry name" value="SLR2101 PROTEIN"/>
    <property type="match status" value="1"/>
</dbReference>
<dbReference type="InterPro" id="IPR011051">
    <property type="entry name" value="RmlC_Cupin_sf"/>
</dbReference>
<protein>
    <recommendedName>
        <fullName evidence="1">Cupin type-2 domain-containing protein</fullName>
    </recommendedName>
</protein>
<dbReference type="PANTHER" id="PTHR36156:SF2">
    <property type="entry name" value="CUPIN TYPE-2 DOMAIN-CONTAINING PROTEIN"/>
    <property type="match status" value="1"/>
</dbReference>
<dbReference type="Pfam" id="PF07883">
    <property type="entry name" value="Cupin_2"/>
    <property type="match status" value="1"/>
</dbReference>
<dbReference type="InterPro" id="IPR014710">
    <property type="entry name" value="RmlC-like_jellyroll"/>
</dbReference>
<dbReference type="Gene3D" id="2.60.120.10">
    <property type="entry name" value="Jelly Rolls"/>
    <property type="match status" value="1"/>
</dbReference>
<keyword evidence="3" id="KW-1185">Reference proteome</keyword>
<evidence type="ECO:0000259" key="1">
    <source>
        <dbReference type="Pfam" id="PF07883"/>
    </source>
</evidence>
<dbReference type="InterPro" id="IPR047142">
    <property type="entry name" value="OryJ/VirC-like"/>
</dbReference>
<proteinExistence type="predicted"/>
<sequence>MSHYITTHDANGKPIFSNLVADHHEMQIPIGTIKTVWSSHKFPTNLSTEADIEQYKHDRTNIFFLGDRRICPQNGSATCIISMKPGGESGFHRTMTLDTIVMLEGEIELHLDSGEKRILKAEDTIVQRGTMHKWVNVTPNGGWARWVAFIQIIEQPLEVANKTFRGEWAH</sequence>
<reference evidence="3" key="2">
    <citation type="submission" date="2015-01" db="EMBL/GenBank/DDBJ databases">
        <title>Evolutionary Origins and Diversification of the Mycorrhizal Mutualists.</title>
        <authorList>
            <consortium name="DOE Joint Genome Institute"/>
            <consortium name="Mycorrhizal Genomics Consortium"/>
            <person name="Kohler A."/>
            <person name="Kuo A."/>
            <person name="Nagy L.G."/>
            <person name="Floudas D."/>
            <person name="Copeland A."/>
            <person name="Barry K.W."/>
            <person name="Cichocki N."/>
            <person name="Veneault-Fourrey C."/>
            <person name="LaButti K."/>
            <person name="Lindquist E.A."/>
            <person name="Lipzen A."/>
            <person name="Lundell T."/>
            <person name="Morin E."/>
            <person name="Murat C."/>
            <person name="Riley R."/>
            <person name="Ohm R."/>
            <person name="Sun H."/>
            <person name="Tunlid A."/>
            <person name="Henrissat B."/>
            <person name="Grigoriev I.V."/>
            <person name="Hibbett D.S."/>
            <person name="Martin F."/>
        </authorList>
    </citation>
    <scope>NUCLEOTIDE SEQUENCE [LARGE SCALE GENOMIC DNA]</scope>
    <source>
        <strain evidence="3">Zn</strain>
    </source>
</reference>